<reference evidence="1" key="1">
    <citation type="journal article" date="2014" name="Int. J. Syst. Evol. Microbiol.">
        <title>Complete genome sequence of Corynebacterium casei LMG S-19264T (=DSM 44701T), isolated from a smear-ripened cheese.</title>
        <authorList>
            <consortium name="US DOE Joint Genome Institute (JGI-PGF)"/>
            <person name="Walter F."/>
            <person name="Albersmeier A."/>
            <person name="Kalinowski J."/>
            <person name="Ruckert C."/>
        </authorList>
    </citation>
    <scope>NUCLEOTIDE SEQUENCE</scope>
    <source>
        <strain evidence="1">JCM 10088</strain>
    </source>
</reference>
<dbReference type="EMBL" id="BMNL01000004">
    <property type="protein sequence ID" value="GGP22378.1"/>
    <property type="molecule type" value="Genomic_DNA"/>
</dbReference>
<dbReference type="Proteomes" id="UP000610960">
    <property type="component" value="Unassembled WGS sequence"/>
</dbReference>
<reference evidence="1" key="2">
    <citation type="submission" date="2020-09" db="EMBL/GenBank/DDBJ databases">
        <authorList>
            <person name="Sun Q."/>
            <person name="Ohkuma M."/>
        </authorList>
    </citation>
    <scope>NUCLEOTIDE SEQUENCE</scope>
    <source>
        <strain evidence="1">JCM 10088</strain>
    </source>
</reference>
<dbReference type="Gene3D" id="3.90.280.10">
    <property type="entry name" value="PEBP-like"/>
    <property type="match status" value="1"/>
</dbReference>
<proteinExistence type="predicted"/>
<evidence type="ECO:0000313" key="2">
    <source>
        <dbReference type="Proteomes" id="UP000610960"/>
    </source>
</evidence>
<dbReference type="Pfam" id="PF01161">
    <property type="entry name" value="PBP"/>
    <property type="match status" value="1"/>
</dbReference>
<evidence type="ECO:0008006" key="3">
    <source>
        <dbReference type="Google" id="ProtNLM"/>
    </source>
</evidence>
<dbReference type="InterPro" id="IPR005247">
    <property type="entry name" value="YbhB_YbcL/LppC-like"/>
</dbReference>
<dbReference type="AlphaFoldDB" id="A0A830GWN2"/>
<evidence type="ECO:0000313" key="1">
    <source>
        <dbReference type="EMBL" id="GGP22378.1"/>
    </source>
</evidence>
<dbReference type="PANTHER" id="PTHR30289">
    <property type="entry name" value="UNCHARACTERIZED PROTEIN YBCL-RELATED"/>
    <property type="match status" value="1"/>
</dbReference>
<keyword evidence="2" id="KW-1185">Reference proteome</keyword>
<accession>A0A830GWN2</accession>
<organism evidence="1 2">
    <name type="scientific">Thermocladium modestius</name>
    <dbReference type="NCBI Taxonomy" id="62609"/>
    <lineage>
        <taxon>Archaea</taxon>
        <taxon>Thermoproteota</taxon>
        <taxon>Thermoprotei</taxon>
        <taxon>Thermoproteales</taxon>
        <taxon>Thermoproteaceae</taxon>
        <taxon>Thermocladium</taxon>
    </lineage>
</organism>
<dbReference type="InterPro" id="IPR036610">
    <property type="entry name" value="PEBP-like_sf"/>
</dbReference>
<gene>
    <name evidence="1" type="ORF">GCM10007981_18200</name>
</gene>
<dbReference type="CDD" id="cd00865">
    <property type="entry name" value="PEBP_bact_arch"/>
    <property type="match status" value="1"/>
</dbReference>
<dbReference type="SUPFAM" id="SSF49777">
    <property type="entry name" value="PEBP-like"/>
    <property type="match status" value="1"/>
</dbReference>
<dbReference type="PANTHER" id="PTHR30289:SF1">
    <property type="entry name" value="PEBP (PHOSPHATIDYLETHANOLAMINE-BINDING PROTEIN) FAMILY PROTEIN"/>
    <property type="match status" value="1"/>
</dbReference>
<dbReference type="InterPro" id="IPR008914">
    <property type="entry name" value="PEBP"/>
</dbReference>
<comment type="caution">
    <text evidence="1">The sequence shown here is derived from an EMBL/GenBank/DDBJ whole genome shotgun (WGS) entry which is preliminary data.</text>
</comment>
<protein>
    <recommendedName>
        <fullName evidence="3">Phosphatidylethanolamine-binding protein</fullName>
    </recommendedName>
</protein>
<sequence length="158" mass="17585">MQLPHMDLWSPAFKNGEMIPVKFTCDGDDISMPLSWNGVPGGVKSFALIMDDPDAPMQVFTHWVLYNIPPTLASLPEGISKEKEVPQGLQGVNDFGEIGYGGPCPPRTHQPHRYFIRLYALDSMLQLRGGARVGDVRRSMEGHVMASAELMGRYGRKR</sequence>
<dbReference type="NCBIfam" id="TIGR00481">
    <property type="entry name" value="YbhB/YbcL family Raf kinase inhibitor-like protein"/>
    <property type="match status" value="1"/>
</dbReference>
<name>A0A830GWN2_9CREN</name>